<name>A0A6J4TS55_9ACTN</name>
<accession>A0A6J4TS55</accession>
<dbReference type="EMBL" id="CADCVQ010000167">
    <property type="protein sequence ID" value="CAA9530712.1"/>
    <property type="molecule type" value="Genomic_DNA"/>
</dbReference>
<protein>
    <recommendedName>
        <fullName evidence="2">DUF2383 domain-containing protein</fullName>
    </recommendedName>
</protein>
<gene>
    <name evidence="1" type="ORF">AVDCRST_MAG67-4131</name>
</gene>
<reference evidence="1" key="1">
    <citation type="submission" date="2020-02" db="EMBL/GenBank/DDBJ databases">
        <authorList>
            <person name="Meier V. D."/>
        </authorList>
    </citation>
    <scope>NUCLEOTIDE SEQUENCE</scope>
    <source>
        <strain evidence="1">AVDCRST_MAG67</strain>
    </source>
</reference>
<evidence type="ECO:0000313" key="1">
    <source>
        <dbReference type="EMBL" id="CAA9530712.1"/>
    </source>
</evidence>
<organism evidence="1">
    <name type="scientific">uncultured Solirubrobacteraceae bacterium</name>
    <dbReference type="NCBI Taxonomy" id="1162706"/>
    <lineage>
        <taxon>Bacteria</taxon>
        <taxon>Bacillati</taxon>
        <taxon>Actinomycetota</taxon>
        <taxon>Thermoleophilia</taxon>
        <taxon>Solirubrobacterales</taxon>
        <taxon>Solirubrobacteraceae</taxon>
        <taxon>environmental samples</taxon>
    </lineage>
</organism>
<dbReference type="AlphaFoldDB" id="A0A6J4TS55"/>
<proteinExistence type="predicted"/>
<sequence length="152" mass="15941">MTYSTADARQDLLDAVADAIDDLARALAALGAAYELLDEHKADELEETLFGPVQAAYGRGRRTHADFAARHGLAARAFESATPGAPSGGLKGYIDDAVAAVTSADATLATLQDSMMPIEVGDEALRAGLAKVRELVAEVPVQARVLSRTFGR</sequence>
<evidence type="ECO:0008006" key="2">
    <source>
        <dbReference type="Google" id="ProtNLM"/>
    </source>
</evidence>